<dbReference type="Pfam" id="PF06812">
    <property type="entry name" value="ImpA_N"/>
    <property type="match status" value="1"/>
</dbReference>
<dbReference type="STRING" id="1385517.N800_06375"/>
<feature type="domain" description="ImpA N-terminal" evidence="1">
    <location>
        <begin position="7"/>
        <end position="129"/>
    </location>
</feature>
<name>A0A0A0ET39_9GAMM</name>
<dbReference type="AlphaFoldDB" id="A0A0A0ET39"/>
<proteinExistence type="predicted"/>
<dbReference type="InterPro" id="IPR010657">
    <property type="entry name" value="ImpA_N"/>
</dbReference>
<protein>
    <submittedName>
        <fullName evidence="2">Type VI secretion protein</fullName>
    </submittedName>
</protein>
<dbReference type="Proteomes" id="UP000029998">
    <property type="component" value="Unassembled WGS sequence"/>
</dbReference>
<dbReference type="InterPro" id="IPR017740">
    <property type="entry name" value="TssA-like"/>
</dbReference>
<dbReference type="EMBL" id="AVPU01000031">
    <property type="protein sequence ID" value="KGM53370.1"/>
    <property type="molecule type" value="Genomic_DNA"/>
</dbReference>
<dbReference type="eggNOG" id="COG3515">
    <property type="taxonomic scope" value="Bacteria"/>
</dbReference>
<dbReference type="PANTHER" id="PTHR37951:SF1">
    <property type="entry name" value="TYPE VI SECRETION SYSTEM COMPONENT TSSA1"/>
    <property type="match status" value="1"/>
</dbReference>
<comment type="caution">
    <text evidence="2">The sequence shown here is derived from an EMBL/GenBank/DDBJ whole genome shotgun (WGS) entry which is preliminary data.</text>
</comment>
<accession>A0A0A0ET39</accession>
<dbReference type="PANTHER" id="PTHR37951">
    <property type="entry name" value="CYTOPLASMIC PROTEIN-RELATED"/>
    <property type="match status" value="1"/>
</dbReference>
<dbReference type="RefSeq" id="WP_036139454.1">
    <property type="nucleotide sequence ID" value="NZ_AVPU01000031.1"/>
</dbReference>
<evidence type="ECO:0000313" key="3">
    <source>
        <dbReference type="Proteomes" id="UP000029998"/>
    </source>
</evidence>
<dbReference type="OrthoDB" id="9771118at2"/>
<gene>
    <name evidence="2" type="ORF">N800_06375</name>
</gene>
<sequence>MELDVLLAPLAGAAPAGADLSFSSDYDAIREARRADDPTLAQGEWVTELKTADWSQVARRCGDLLGAQSKDLQLAVWWAEAQTRLHGFAGLADGYRLVAGLCDELWDSLHPQADDGDFEQRIGTLTWLLAHSMTWMRELPLTQAPQGRFGLADFEAARARRGDDHDGTPLATLEAARRATTHGFYVQLVEALPACRSALQALEQAVDARLGMDGPSFTAVREQLGHLEDVVRRFAREAGVLLDGEVDELPTSTTDTFADASLDSANVAAVSAGAAALPNGAIATRKEAIAQLRRVAEFFRRTEPHSPVAYLADKAARWGEMPLHVWLKRVIKDDSTLAQMQELLDIDERDEGLE</sequence>
<dbReference type="NCBIfam" id="TIGR03363">
    <property type="entry name" value="VI_chp_8"/>
    <property type="match status" value="1"/>
</dbReference>
<organism evidence="2 3">
    <name type="scientific">Lysobacter daejeonensis GH1-9</name>
    <dbReference type="NCBI Taxonomy" id="1385517"/>
    <lineage>
        <taxon>Bacteria</taxon>
        <taxon>Pseudomonadati</taxon>
        <taxon>Pseudomonadota</taxon>
        <taxon>Gammaproteobacteria</taxon>
        <taxon>Lysobacterales</taxon>
        <taxon>Lysobacteraceae</taxon>
        <taxon>Aerolutibacter</taxon>
    </lineage>
</organism>
<keyword evidence="3" id="KW-1185">Reference proteome</keyword>
<reference evidence="2 3" key="1">
    <citation type="submission" date="2013-08" db="EMBL/GenBank/DDBJ databases">
        <title>Genome sequencing of Lysobacter.</title>
        <authorList>
            <person name="Zhang S."/>
            <person name="Wang G."/>
        </authorList>
    </citation>
    <scope>NUCLEOTIDE SEQUENCE [LARGE SCALE GENOMIC DNA]</scope>
    <source>
        <strain evidence="2 3">GH1-9</strain>
    </source>
</reference>
<evidence type="ECO:0000259" key="1">
    <source>
        <dbReference type="Pfam" id="PF06812"/>
    </source>
</evidence>
<evidence type="ECO:0000313" key="2">
    <source>
        <dbReference type="EMBL" id="KGM53370.1"/>
    </source>
</evidence>